<gene>
    <name evidence="2" type="ORF">IEZ26_21070</name>
</gene>
<accession>A0ABR8NIK5</accession>
<name>A0ABR8NIK5_9ACTN</name>
<organism evidence="2 3">
    <name type="scientific">Nocardioides cavernae</name>
    <dbReference type="NCBI Taxonomy" id="1921566"/>
    <lineage>
        <taxon>Bacteria</taxon>
        <taxon>Bacillati</taxon>
        <taxon>Actinomycetota</taxon>
        <taxon>Actinomycetes</taxon>
        <taxon>Propionibacteriales</taxon>
        <taxon>Nocardioidaceae</taxon>
        <taxon>Nocardioides</taxon>
    </lineage>
</organism>
<dbReference type="Proteomes" id="UP000618818">
    <property type="component" value="Unassembled WGS sequence"/>
</dbReference>
<proteinExistence type="predicted"/>
<protein>
    <submittedName>
        <fullName evidence="2">DUF1269 domain-containing protein</fullName>
    </submittedName>
</protein>
<evidence type="ECO:0000313" key="2">
    <source>
        <dbReference type="EMBL" id="MBD3927126.1"/>
    </source>
</evidence>
<keyword evidence="1" id="KW-0472">Membrane</keyword>
<dbReference type="InterPro" id="IPR009200">
    <property type="entry name" value="DUF1269_membrane"/>
</dbReference>
<evidence type="ECO:0000256" key="1">
    <source>
        <dbReference type="SAM" id="Phobius"/>
    </source>
</evidence>
<evidence type="ECO:0000313" key="3">
    <source>
        <dbReference type="Proteomes" id="UP000618818"/>
    </source>
</evidence>
<keyword evidence="1" id="KW-1133">Transmembrane helix</keyword>
<feature type="transmembrane region" description="Helical" evidence="1">
    <location>
        <begin position="66"/>
        <end position="89"/>
    </location>
</feature>
<dbReference type="Pfam" id="PF06897">
    <property type="entry name" value="DUF1269"/>
    <property type="match status" value="1"/>
</dbReference>
<keyword evidence="1" id="KW-0812">Transmembrane</keyword>
<comment type="caution">
    <text evidence="2">The sequence shown here is derived from an EMBL/GenBank/DDBJ whole genome shotgun (WGS) entry which is preliminary data.</text>
</comment>
<dbReference type="EMBL" id="JACXYZ010000004">
    <property type="protein sequence ID" value="MBD3927126.1"/>
    <property type="molecule type" value="Genomic_DNA"/>
</dbReference>
<sequence length="175" mass="18224">MTALTVWRYDTPFGAEAAAVRLKRLEERKVLTVHDAITIAWMPQAREPVIGHLKHPTAASAGKGSVLGGLVGMLVLAPVAGAALGAGVASVSARLRKSGIDEQFVKELGAQLTPGSSALLVLSSDGDLDEVRPAMERELKRGDVVLLHAELSADAPAAIVEAMDELRRDGGTAGT</sequence>
<keyword evidence="3" id="KW-1185">Reference proteome</keyword>
<dbReference type="RefSeq" id="WP_191196960.1">
    <property type="nucleotide sequence ID" value="NZ_JACXYZ010000004.1"/>
</dbReference>
<reference evidence="2 3" key="1">
    <citation type="submission" date="2020-09" db="EMBL/GenBank/DDBJ databases">
        <title>novel species in genus Nocardioides.</title>
        <authorList>
            <person name="Zhang G."/>
        </authorList>
    </citation>
    <scope>NUCLEOTIDE SEQUENCE [LARGE SCALE GENOMIC DNA]</scope>
    <source>
        <strain evidence="2 3">KCTC 39551</strain>
    </source>
</reference>